<feature type="domain" description="Chromo" evidence="2">
    <location>
        <begin position="116"/>
        <end position="172"/>
    </location>
</feature>
<gene>
    <name evidence="3" type="ORF">FSPOR_11695</name>
</gene>
<keyword evidence="4" id="KW-1185">Reference proteome</keyword>
<dbReference type="AlphaFoldDB" id="A0A395RFV7"/>
<protein>
    <recommendedName>
        <fullName evidence="2">Chromo domain-containing protein</fullName>
    </recommendedName>
</protein>
<dbReference type="Proteomes" id="UP000266152">
    <property type="component" value="Unassembled WGS sequence"/>
</dbReference>
<accession>A0A395RFV7</accession>
<dbReference type="GO" id="GO:0006338">
    <property type="term" value="P:chromatin remodeling"/>
    <property type="evidence" value="ECO:0007669"/>
    <property type="project" value="UniProtKB-ARBA"/>
</dbReference>
<dbReference type="Gene3D" id="2.40.50.40">
    <property type="match status" value="1"/>
</dbReference>
<dbReference type="SUPFAM" id="SSF54160">
    <property type="entry name" value="Chromo domain-like"/>
    <property type="match status" value="1"/>
</dbReference>
<dbReference type="Pfam" id="PF00385">
    <property type="entry name" value="Chromo"/>
    <property type="match status" value="1"/>
</dbReference>
<dbReference type="CDD" id="cd00024">
    <property type="entry name" value="CD_CSD"/>
    <property type="match status" value="1"/>
</dbReference>
<proteinExistence type="predicted"/>
<evidence type="ECO:0000256" key="1">
    <source>
        <dbReference type="ARBA" id="ARBA00011353"/>
    </source>
</evidence>
<reference evidence="3 4" key="1">
    <citation type="journal article" date="2018" name="PLoS Pathog.">
        <title>Evolution of structural diversity of trichothecenes, a family of toxins produced by plant pathogenic and entomopathogenic fungi.</title>
        <authorList>
            <person name="Proctor R.H."/>
            <person name="McCormick S.P."/>
            <person name="Kim H.S."/>
            <person name="Cardoza R.E."/>
            <person name="Stanley A.M."/>
            <person name="Lindo L."/>
            <person name="Kelly A."/>
            <person name="Brown D.W."/>
            <person name="Lee T."/>
            <person name="Vaughan M.M."/>
            <person name="Alexander N.J."/>
            <person name="Busman M."/>
            <person name="Gutierrez S."/>
        </authorList>
    </citation>
    <scope>NUCLEOTIDE SEQUENCE [LARGE SCALE GENOMIC DNA]</scope>
    <source>
        <strain evidence="3 4">NRRL 3299</strain>
    </source>
</reference>
<dbReference type="SMART" id="SM00298">
    <property type="entry name" value="CHROMO"/>
    <property type="match status" value="1"/>
</dbReference>
<dbReference type="InterPro" id="IPR016197">
    <property type="entry name" value="Chromo-like_dom_sf"/>
</dbReference>
<evidence type="ECO:0000259" key="2">
    <source>
        <dbReference type="PROSITE" id="PS50013"/>
    </source>
</evidence>
<dbReference type="PROSITE" id="PS50013">
    <property type="entry name" value="CHROMO_2"/>
    <property type="match status" value="1"/>
</dbReference>
<comment type="subunit">
    <text evidence="1">Component of the NuA4 histone acetyltransferase complex.</text>
</comment>
<dbReference type="InterPro" id="IPR000953">
    <property type="entry name" value="Chromo/chromo_shadow_dom"/>
</dbReference>
<organism evidence="3 4">
    <name type="scientific">Fusarium sporotrichioides</name>
    <dbReference type="NCBI Taxonomy" id="5514"/>
    <lineage>
        <taxon>Eukaryota</taxon>
        <taxon>Fungi</taxon>
        <taxon>Dikarya</taxon>
        <taxon>Ascomycota</taxon>
        <taxon>Pezizomycotina</taxon>
        <taxon>Sordariomycetes</taxon>
        <taxon>Hypocreomycetidae</taxon>
        <taxon>Hypocreales</taxon>
        <taxon>Nectriaceae</taxon>
        <taxon>Fusarium</taxon>
    </lineage>
</organism>
<evidence type="ECO:0000313" key="4">
    <source>
        <dbReference type="Proteomes" id="UP000266152"/>
    </source>
</evidence>
<comment type="caution">
    <text evidence="3">The sequence shown here is derived from an EMBL/GenBank/DDBJ whole genome shotgun (WGS) entry which is preliminary data.</text>
</comment>
<name>A0A395RFV7_FUSSP</name>
<evidence type="ECO:0000313" key="3">
    <source>
        <dbReference type="EMBL" id="RGP58986.1"/>
    </source>
</evidence>
<sequence length="172" mass="19990">MNIDRFRGELTSQVSLVKLLTMSPENYEASSPDRTKNVLLVPLFADPFAADYLPVRITHHRCVKSDYTVRLTIEMGNGRRIILQEREMQATYPEIVYRYWRMFQGGRCSATGFDLYHPFHVISHRKTQGSESIEYKIQWVGYSKKQCTWEKGEDLAVWSAELKDGYDKANGL</sequence>
<dbReference type="EMBL" id="PXOF01000245">
    <property type="protein sequence ID" value="RGP58986.1"/>
    <property type="molecule type" value="Genomic_DNA"/>
</dbReference>
<dbReference type="InterPro" id="IPR023780">
    <property type="entry name" value="Chromo_domain"/>
</dbReference>